<protein>
    <submittedName>
        <fullName evidence="1">Uncharacterized protein</fullName>
    </submittedName>
</protein>
<dbReference type="Proteomes" id="UP000730618">
    <property type="component" value="Unassembled WGS sequence"/>
</dbReference>
<keyword evidence="2" id="KW-1185">Reference proteome</keyword>
<accession>A0ABN7TTY7</accession>
<gene>
    <name evidence="1" type="ORF">PAECIP111802_04981</name>
</gene>
<evidence type="ECO:0000313" key="2">
    <source>
        <dbReference type="Proteomes" id="UP000730618"/>
    </source>
</evidence>
<sequence>MIRLIDYQAEASRRVRSFLKKARRRQYVQTVTGSRSQVIRLHDDNLWLSPKKATSPNQIARKRLVKAAAYVYYTRTCVIKDVERFCRMSSALFGCLVEMFSDISRVTETRTGLRRLTILGIRVWLSGTESHPRDLALAASRGARWAMFNYLYLRKQGKENWRRYKAKNGIEKLFIDSGGFQLMNGFSFAKVKAWDLHDCPIDIEEYADFLKRYRKEFFTWSNLDVRGNDALSAAHFEFLCDEGVCPMPIWHIDSSPFSYLEEILTKVDPPCVGIGGILTIRSWRKRNELLSEVFDRFPDVNFHGFGVCDQNLFRFPWHSVDLTSAIVAPRRFGKVMTYQGQVPRDPKWDPTRAIHESLDFVVGLESNYRGEFQGQLFE</sequence>
<name>A0ABN7TTY7_9BACL</name>
<comment type="caution">
    <text evidence="1">The sequence shown here is derived from an EMBL/GenBank/DDBJ whole genome shotgun (WGS) entry which is preliminary data.</text>
</comment>
<organism evidence="1 2">
    <name type="scientific">Paenibacillus allorhizosphaerae</name>
    <dbReference type="NCBI Taxonomy" id="2849866"/>
    <lineage>
        <taxon>Bacteria</taxon>
        <taxon>Bacillati</taxon>
        <taxon>Bacillota</taxon>
        <taxon>Bacilli</taxon>
        <taxon>Bacillales</taxon>
        <taxon>Paenibacillaceae</taxon>
        <taxon>Paenibacillus</taxon>
    </lineage>
</organism>
<proteinExistence type="predicted"/>
<reference evidence="1 2" key="1">
    <citation type="submission" date="2021-06" db="EMBL/GenBank/DDBJ databases">
        <authorList>
            <person name="Criscuolo A."/>
        </authorList>
    </citation>
    <scope>NUCLEOTIDE SEQUENCE [LARGE SCALE GENOMIC DNA]</scope>
    <source>
        <strain evidence="2">CIP 111802</strain>
    </source>
</reference>
<dbReference type="EMBL" id="CAJVCE010000016">
    <property type="protein sequence ID" value="CAG7651506.1"/>
    <property type="molecule type" value="Genomic_DNA"/>
</dbReference>
<evidence type="ECO:0000313" key="1">
    <source>
        <dbReference type="EMBL" id="CAG7651506.1"/>
    </source>
</evidence>